<keyword evidence="7" id="KW-1185">Reference proteome</keyword>
<dbReference type="InterPro" id="IPR027417">
    <property type="entry name" value="P-loop_NTPase"/>
</dbReference>
<proteinExistence type="inferred from homology"/>
<dbReference type="Pfam" id="PF17862">
    <property type="entry name" value="AAA_lid_3"/>
    <property type="match status" value="2"/>
</dbReference>
<evidence type="ECO:0000313" key="7">
    <source>
        <dbReference type="Proteomes" id="UP000604825"/>
    </source>
</evidence>
<dbReference type="PANTHER" id="PTHR23077:SF27">
    <property type="entry name" value="ATPASE FAMILY GENE 2 PROTEIN HOMOLOG A"/>
    <property type="match status" value="1"/>
</dbReference>
<dbReference type="InterPro" id="IPR058958">
    <property type="entry name" value="DPBB_CI111"/>
</dbReference>
<dbReference type="GO" id="GO:0005524">
    <property type="term" value="F:ATP binding"/>
    <property type="evidence" value="ECO:0007669"/>
    <property type="project" value="UniProtKB-KW"/>
</dbReference>
<organism evidence="6 7">
    <name type="scientific">Miscanthus lutarioriparius</name>
    <dbReference type="NCBI Taxonomy" id="422564"/>
    <lineage>
        <taxon>Eukaryota</taxon>
        <taxon>Viridiplantae</taxon>
        <taxon>Streptophyta</taxon>
        <taxon>Embryophyta</taxon>
        <taxon>Tracheophyta</taxon>
        <taxon>Spermatophyta</taxon>
        <taxon>Magnoliopsida</taxon>
        <taxon>Liliopsida</taxon>
        <taxon>Poales</taxon>
        <taxon>Poaceae</taxon>
        <taxon>PACMAD clade</taxon>
        <taxon>Panicoideae</taxon>
        <taxon>Andropogonodae</taxon>
        <taxon>Andropogoneae</taxon>
        <taxon>Saccharinae</taxon>
        <taxon>Miscanthus</taxon>
    </lineage>
</organism>
<dbReference type="EMBL" id="CAJGYO010000002">
    <property type="protein sequence ID" value="CAD6212304.1"/>
    <property type="molecule type" value="Genomic_DNA"/>
</dbReference>
<feature type="region of interest" description="Disordered" evidence="4">
    <location>
        <begin position="1"/>
        <end position="35"/>
    </location>
</feature>
<reference evidence="6" key="1">
    <citation type="submission" date="2020-10" db="EMBL/GenBank/DDBJ databases">
        <authorList>
            <person name="Han B."/>
            <person name="Lu T."/>
            <person name="Zhao Q."/>
            <person name="Huang X."/>
            <person name="Zhao Y."/>
        </authorList>
    </citation>
    <scope>NUCLEOTIDE SEQUENCE</scope>
</reference>
<feature type="domain" description="AAA+ ATPase" evidence="5">
    <location>
        <begin position="391"/>
        <end position="527"/>
    </location>
</feature>
<gene>
    <name evidence="6" type="ORF">NCGR_LOCUS8112</name>
</gene>
<dbReference type="SMART" id="SM00382">
    <property type="entry name" value="AAA"/>
    <property type="match status" value="2"/>
</dbReference>
<dbReference type="FunFam" id="1.10.8.60:FF:000038">
    <property type="entry name" value="spermatogenesis-associated protein 5-like protein 1"/>
    <property type="match status" value="1"/>
</dbReference>
<dbReference type="CDD" id="cd19511">
    <property type="entry name" value="RecA-like_CDC48_r2-like"/>
    <property type="match status" value="1"/>
</dbReference>
<dbReference type="Proteomes" id="UP000604825">
    <property type="component" value="Unassembled WGS sequence"/>
</dbReference>
<dbReference type="InterPro" id="IPR003593">
    <property type="entry name" value="AAA+_ATPase"/>
</dbReference>
<dbReference type="InterPro" id="IPR003960">
    <property type="entry name" value="ATPase_AAA_CS"/>
</dbReference>
<dbReference type="Pfam" id="PF26429">
    <property type="entry name" value="DPBB_CI111"/>
    <property type="match status" value="1"/>
</dbReference>
<protein>
    <recommendedName>
        <fullName evidence="5">AAA+ ATPase domain-containing protein</fullName>
    </recommendedName>
</protein>
<dbReference type="InterPro" id="IPR041569">
    <property type="entry name" value="AAA_lid_3"/>
</dbReference>
<feature type="compositionally biased region" description="Low complexity" evidence="4">
    <location>
        <begin position="11"/>
        <end position="20"/>
    </location>
</feature>
<dbReference type="FunFam" id="3.40.50.300:FF:000661">
    <property type="entry name" value="calmodulin-interacting protein 111 isoform X1"/>
    <property type="match status" value="1"/>
</dbReference>
<keyword evidence="3" id="KW-0067">ATP-binding</keyword>
<dbReference type="SUPFAM" id="SSF52540">
    <property type="entry name" value="P-loop containing nucleoside triphosphate hydrolases"/>
    <property type="match status" value="2"/>
</dbReference>
<sequence>MPPSKGKRQQPSPRAPSSRSSPDRGGGGGGSTSVDLPSIASAAAARFPALVPRGGAGCLAGTVDDVAPRAGSRGGGLGRLWLSEAAMVGAGMRPGCLVSVSLMSLSSDQLDGFPLDNLFEECKRFFGLDVDNDLLYGEAGRTFVVATVFPSREVQKNSVKLSWDLACILGCPSNLYLSLVPSEVGSASSNESESDCCPERNEMVMETCKKIPSAPLHRKESLYFSFNSGSSMCLDQTTARSALADEEVNELLQTSAQRWLNGRQLLKGNFVPLSMCGKLSLFVVMGAEFDGSAQGDLCKKGNTLSTAEDSANFGETLVSFLVDRTTKVHLSDSVCTEKLRPDKLDLPLELECDKRNEVSNHTPMLGGLSKESAIIKGIISFSLADHIGLPRYKGVLLYGPPGTGKTSLASSCAYDAGANLFTVNGPEIISNYYGESEQSLYDVFSSAKKAAPAVIFIDELDAIAPSRKEGSEELSIRMVATLLKLMDEIGPSDHVLLIAATNRPDSINPALRRSGRLDKEIEIGVPSAAQRMDILRHLLIGVHHFLSNEELESIALATHGFVGADLAALCNEAALIALRRFISLGENSSLQLGQPDSSVDKCIRDTGHPGYQESSLSLSLSTMSLDDGPTENRNNTKISKSYDEKDEKNIVMLEVPKVRWEDVGGQASVKEQLIEAIQLPQKYPEAFERLGIKPPSGLLMIGPPGCSKTLMARAAASEAKLNFLAVKGPELFSKWVGDSEKAVRSLFAKARANAPAILFFDEIDGFAVTHGLENDGTSVADRVLCQLLVEMDGLDQRVGVTVIAATNRPDKIDPALLRTGRFDRVLDVQPPNKADRADIFQIHTRSMPCSPDVYLKDLARLTAGYTGADIKLVCREAAVAALDESFDLEEVAMRHFKSAISSVKPSDVEFYQKLAKDFCRYVDGGAPPRKQYSRRWLGLKRGHRNFVVTCILKAIPFLISATSPLFFEM</sequence>
<comment type="similarity">
    <text evidence="1">Belongs to the AAA ATPase family.</text>
</comment>
<dbReference type="Gene3D" id="1.10.8.60">
    <property type="match status" value="2"/>
</dbReference>
<evidence type="ECO:0000256" key="3">
    <source>
        <dbReference type="ARBA" id="ARBA00022840"/>
    </source>
</evidence>
<feature type="domain" description="AAA+ ATPase" evidence="5">
    <location>
        <begin position="694"/>
        <end position="832"/>
    </location>
</feature>
<dbReference type="InterPro" id="IPR003959">
    <property type="entry name" value="ATPase_AAA_core"/>
</dbReference>
<keyword evidence="2" id="KW-0547">Nucleotide-binding</keyword>
<dbReference type="Gene3D" id="3.40.50.300">
    <property type="entry name" value="P-loop containing nucleotide triphosphate hydrolases"/>
    <property type="match status" value="2"/>
</dbReference>
<evidence type="ECO:0000256" key="2">
    <source>
        <dbReference type="ARBA" id="ARBA00022741"/>
    </source>
</evidence>
<evidence type="ECO:0000256" key="1">
    <source>
        <dbReference type="ARBA" id="ARBA00006914"/>
    </source>
</evidence>
<name>A0A811MXQ5_9POAL</name>
<dbReference type="FunFam" id="3.40.50.300:FF:001406">
    <property type="entry name" value="Putative vesicular transport protein (CDC48)"/>
    <property type="match status" value="1"/>
</dbReference>
<comment type="caution">
    <text evidence="6">The sequence shown here is derived from an EMBL/GenBank/DDBJ whole genome shotgun (WGS) entry which is preliminary data.</text>
</comment>
<accession>A0A811MXQ5</accession>
<dbReference type="GO" id="GO:0009507">
    <property type="term" value="C:chloroplast"/>
    <property type="evidence" value="ECO:0007669"/>
    <property type="project" value="TreeGrafter"/>
</dbReference>
<dbReference type="InterPro" id="IPR050168">
    <property type="entry name" value="AAA_ATPase_domain"/>
</dbReference>
<evidence type="ECO:0000313" key="6">
    <source>
        <dbReference type="EMBL" id="CAD6212304.1"/>
    </source>
</evidence>
<evidence type="ECO:0000256" key="4">
    <source>
        <dbReference type="SAM" id="MobiDB-lite"/>
    </source>
</evidence>
<evidence type="ECO:0000259" key="5">
    <source>
        <dbReference type="SMART" id="SM00382"/>
    </source>
</evidence>
<dbReference type="GO" id="GO:0016887">
    <property type="term" value="F:ATP hydrolysis activity"/>
    <property type="evidence" value="ECO:0007669"/>
    <property type="project" value="InterPro"/>
</dbReference>
<dbReference type="AlphaFoldDB" id="A0A811MXQ5"/>
<dbReference type="OrthoDB" id="27435at2759"/>
<dbReference type="PANTHER" id="PTHR23077">
    <property type="entry name" value="AAA-FAMILY ATPASE"/>
    <property type="match status" value="1"/>
</dbReference>
<dbReference type="PROSITE" id="PS00674">
    <property type="entry name" value="AAA"/>
    <property type="match status" value="1"/>
</dbReference>
<dbReference type="Pfam" id="PF00004">
    <property type="entry name" value="AAA"/>
    <property type="match status" value="2"/>
</dbReference>